<dbReference type="GO" id="GO:0005524">
    <property type="term" value="F:ATP binding"/>
    <property type="evidence" value="ECO:0007669"/>
    <property type="project" value="UniProtKB-KW"/>
</dbReference>
<dbReference type="Gene3D" id="3.40.50.300">
    <property type="entry name" value="P-loop containing nucleotide triphosphate hydrolases"/>
    <property type="match status" value="1"/>
</dbReference>
<dbReference type="GO" id="GO:0034040">
    <property type="term" value="F:ATPase-coupled lipid transmembrane transporter activity"/>
    <property type="evidence" value="ECO:0007669"/>
    <property type="project" value="TreeGrafter"/>
</dbReference>
<dbReference type="CDD" id="cd03228">
    <property type="entry name" value="ABCC_MRP_Like"/>
    <property type="match status" value="1"/>
</dbReference>
<dbReference type="AlphaFoldDB" id="A0A0C3QMX2"/>
<sequence length="790" mass="87571">MESKPYVRPKFKVPPLNDEQSNGSPNGGHDEHEHAYEHDESKQKPLFNTKGEWTPIQTPRERVAAWEASRLMTDGPPLPASYSRPLTRRNLGIALRLAPVTLAEVLLLYWNAAGVGLVLYMLGNVMTGMLPAWHAVTLANLLDCVQDTLASNGPIDKHRIIKLALINLFAAQAERILDALLYYNNQNVRYNIDEKIEYLYLKSQLTLDIPTLSDDRVAPLLTEAGAFAGFESFTSSNGQYAKSPSRQMVALTDMLRDIVALVSRSSVVIHTILGTTKQGTFSLSTVLFLFMSFLPSLLGFLTVVNHHWSRFFLPPMTKREIHELGRNGQYKQEILLFGLGDWVMDKWRQANDLTREERDMARDDLWKTGVNMARDSVESVCYALIALGAFPTSISIGNMRLCQTCADSLVNIIKHLNGQMEELVLYVYLGTAFVESLRIQDTLLKSDEKRIDYASVQHLSGRRGMRIEAKNLSFTYPGAQTPTLKDINIVIEPGETLAIVGFNGGGKTTLVKVLMGLYDYQGTLLINDKPASSYTRSSLHAHTTVCFQDYAKYNLTVKDNVGTGNYPKIDDQPLMMDALRKGGADAVVSKFPKGIEEELDKFWNPARGEDMAPAQVPSLPPPPPMGGMPPPGPPPPGLGGGPPGPPPPGAIRLPSGPVPKGRKGKHQMRLQLRDAKSLSGGQWQRIALARAFMRSDEADLVVFDEPSASLDARAEHELFERIHSLSLSETGEKIRTTVYVSHRFSTTRRADKIAVVEEGTITELGSHDELMKLGGRYAEFFNLQAKAFVD</sequence>
<evidence type="ECO:0000256" key="1">
    <source>
        <dbReference type="ARBA" id="ARBA00022741"/>
    </source>
</evidence>
<feature type="region of interest" description="Disordered" evidence="3">
    <location>
        <begin position="606"/>
        <end position="667"/>
    </location>
</feature>
<organism evidence="6 7">
    <name type="scientific">Tulasnella calospora MUT 4182</name>
    <dbReference type="NCBI Taxonomy" id="1051891"/>
    <lineage>
        <taxon>Eukaryota</taxon>
        <taxon>Fungi</taxon>
        <taxon>Dikarya</taxon>
        <taxon>Basidiomycota</taxon>
        <taxon>Agaricomycotina</taxon>
        <taxon>Agaricomycetes</taxon>
        <taxon>Cantharellales</taxon>
        <taxon>Tulasnellaceae</taxon>
        <taxon>Tulasnella</taxon>
    </lineage>
</organism>
<protein>
    <recommendedName>
        <fullName evidence="5">ABC transporter domain-containing protein</fullName>
    </recommendedName>
</protein>
<gene>
    <name evidence="6" type="ORF">M407DRAFT_22503</name>
</gene>
<dbReference type="InterPro" id="IPR003593">
    <property type="entry name" value="AAA+_ATPase"/>
</dbReference>
<evidence type="ECO:0000256" key="2">
    <source>
        <dbReference type="ARBA" id="ARBA00022840"/>
    </source>
</evidence>
<reference evidence="7" key="2">
    <citation type="submission" date="2015-01" db="EMBL/GenBank/DDBJ databases">
        <title>Evolutionary Origins and Diversification of the Mycorrhizal Mutualists.</title>
        <authorList>
            <consortium name="DOE Joint Genome Institute"/>
            <consortium name="Mycorrhizal Genomics Consortium"/>
            <person name="Kohler A."/>
            <person name="Kuo A."/>
            <person name="Nagy L.G."/>
            <person name="Floudas D."/>
            <person name="Copeland A."/>
            <person name="Barry K.W."/>
            <person name="Cichocki N."/>
            <person name="Veneault-Fourrey C."/>
            <person name="LaButti K."/>
            <person name="Lindquist E.A."/>
            <person name="Lipzen A."/>
            <person name="Lundell T."/>
            <person name="Morin E."/>
            <person name="Murat C."/>
            <person name="Riley R."/>
            <person name="Ohm R."/>
            <person name="Sun H."/>
            <person name="Tunlid A."/>
            <person name="Henrissat B."/>
            <person name="Grigoriev I.V."/>
            <person name="Hibbett D.S."/>
            <person name="Martin F."/>
        </authorList>
    </citation>
    <scope>NUCLEOTIDE SEQUENCE [LARGE SCALE GENOMIC DNA]</scope>
    <source>
        <strain evidence="7">MUT 4182</strain>
    </source>
</reference>
<evidence type="ECO:0000313" key="6">
    <source>
        <dbReference type="EMBL" id="KIO28294.1"/>
    </source>
</evidence>
<dbReference type="InterPro" id="IPR039421">
    <property type="entry name" value="Type_1_exporter"/>
</dbReference>
<dbReference type="HOGENOM" id="CLU_000604_84_3_1"/>
<keyword evidence="1" id="KW-0547">Nucleotide-binding</keyword>
<dbReference type="OrthoDB" id="6500128at2759"/>
<evidence type="ECO:0000313" key="7">
    <source>
        <dbReference type="Proteomes" id="UP000054248"/>
    </source>
</evidence>
<name>A0A0C3QMX2_9AGAM</name>
<dbReference type="Proteomes" id="UP000054248">
    <property type="component" value="Unassembled WGS sequence"/>
</dbReference>
<dbReference type="InterPro" id="IPR027417">
    <property type="entry name" value="P-loop_NTPase"/>
</dbReference>
<dbReference type="InterPro" id="IPR003439">
    <property type="entry name" value="ABC_transporter-like_ATP-bd"/>
</dbReference>
<feature type="transmembrane region" description="Helical" evidence="4">
    <location>
        <begin position="286"/>
        <end position="308"/>
    </location>
</feature>
<dbReference type="PROSITE" id="PS50893">
    <property type="entry name" value="ABC_TRANSPORTER_2"/>
    <property type="match status" value="1"/>
</dbReference>
<keyword evidence="4" id="KW-1133">Transmembrane helix</keyword>
<evidence type="ECO:0000256" key="3">
    <source>
        <dbReference type="SAM" id="MobiDB-lite"/>
    </source>
</evidence>
<dbReference type="GO" id="GO:0016887">
    <property type="term" value="F:ATP hydrolysis activity"/>
    <property type="evidence" value="ECO:0007669"/>
    <property type="project" value="InterPro"/>
</dbReference>
<feature type="transmembrane region" description="Helical" evidence="4">
    <location>
        <begin position="93"/>
        <end position="112"/>
    </location>
</feature>
<evidence type="ECO:0000259" key="5">
    <source>
        <dbReference type="PROSITE" id="PS50893"/>
    </source>
</evidence>
<dbReference type="InterPro" id="IPR017871">
    <property type="entry name" value="ABC_transporter-like_CS"/>
</dbReference>
<dbReference type="PROSITE" id="PS00211">
    <property type="entry name" value="ABC_TRANSPORTER_1"/>
    <property type="match status" value="1"/>
</dbReference>
<keyword evidence="2" id="KW-0067">ATP-binding</keyword>
<dbReference type="EMBL" id="KN822996">
    <property type="protein sequence ID" value="KIO28294.1"/>
    <property type="molecule type" value="Genomic_DNA"/>
</dbReference>
<dbReference type="PANTHER" id="PTHR24221">
    <property type="entry name" value="ATP-BINDING CASSETTE SUB-FAMILY B"/>
    <property type="match status" value="1"/>
</dbReference>
<feature type="compositionally biased region" description="Pro residues" evidence="3">
    <location>
        <begin position="618"/>
        <end position="649"/>
    </location>
</feature>
<keyword evidence="7" id="KW-1185">Reference proteome</keyword>
<feature type="region of interest" description="Disordered" evidence="3">
    <location>
        <begin position="1"/>
        <end position="53"/>
    </location>
</feature>
<dbReference type="STRING" id="1051891.A0A0C3QMX2"/>
<dbReference type="PANTHER" id="PTHR24221:SF646">
    <property type="entry name" value="HAEMOLYSIN SECRETION ATP-BINDING PROTEIN"/>
    <property type="match status" value="1"/>
</dbReference>
<dbReference type="SUPFAM" id="SSF52540">
    <property type="entry name" value="P-loop containing nucleoside triphosphate hydrolases"/>
    <property type="match status" value="1"/>
</dbReference>
<feature type="domain" description="ABC transporter" evidence="5">
    <location>
        <begin position="467"/>
        <end position="783"/>
    </location>
</feature>
<dbReference type="Pfam" id="PF00005">
    <property type="entry name" value="ABC_tran"/>
    <property type="match status" value="1"/>
</dbReference>
<dbReference type="SMART" id="SM00382">
    <property type="entry name" value="AAA"/>
    <property type="match status" value="1"/>
</dbReference>
<feature type="compositionally biased region" description="Basic and acidic residues" evidence="3">
    <location>
        <begin position="28"/>
        <end position="43"/>
    </location>
</feature>
<keyword evidence="4" id="KW-0812">Transmembrane</keyword>
<evidence type="ECO:0000256" key="4">
    <source>
        <dbReference type="SAM" id="Phobius"/>
    </source>
</evidence>
<accession>A0A0C3QMX2</accession>
<keyword evidence="4" id="KW-0472">Membrane</keyword>
<proteinExistence type="predicted"/>
<reference evidence="6 7" key="1">
    <citation type="submission" date="2014-04" db="EMBL/GenBank/DDBJ databases">
        <authorList>
            <consortium name="DOE Joint Genome Institute"/>
            <person name="Kuo A."/>
            <person name="Girlanda M."/>
            <person name="Perotto S."/>
            <person name="Kohler A."/>
            <person name="Nagy L.G."/>
            <person name="Floudas D."/>
            <person name="Copeland A."/>
            <person name="Barry K.W."/>
            <person name="Cichocki N."/>
            <person name="Veneault-Fourrey C."/>
            <person name="LaButti K."/>
            <person name="Lindquist E.A."/>
            <person name="Lipzen A."/>
            <person name="Lundell T."/>
            <person name="Morin E."/>
            <person name="Murat C."/>
            <person name="Sun H."/>
            <person name="Tunlid A."/>
            <person name="Henrissat B."/>
            <person name="Grigoriev I.V."/>
            <person name="Hibbett D.S."/>
            <person name="Martin F."/>
            <person name="Nordberg H.P."/>
            <person name="Cantor M.N."/>
            <person name="Hua S.X."/>
        </authorList>
    </citation>
    <scope>NUCLEOTIDE SEQUENCE [LARGE SCALE GENOMIC DNA]</scope>
    <source>
        <strain evidence="6 7">MUT 4182</strain>
    </source>
</reference>